<reference evidence="8 9" key="1">
    <citation type="submission" date="2020-08" db="EMBL/GenBank/DDBJ databases">
        <title>Genomic Encyclopedia of Type Strains, Phase IV (KMG-IV): sequencing the most valuable type-strain genomes for metagenomic binning, comparative biology and taxonomic classification.</title>
        <authorList>
            <person name="Goeker M."/>
        </authorList>
    </citation>
    <scope>NUCLEOTIDE SEQUENCE [LARGE SCALE GENOMIC DNA]</scope>
    <source>
        <strain evidence="8 9">DSM 106739</strain>
    </source>
</reference>
<dbReference type="RefSeq" id="WP_183633358.1">
    <property type="nucleotide sequence ID" value="NZ_BAABLE010000011.1"/>
</dbReference>
<dbReference type="EMBL" id="JACIET010000001">
    <property type="protein sequence ID" value="MBB4012035.1"/>
    <property type="molecule type" value="Genomic_DNA"/>
</dbReference>
<feature type="transmembrane region" description="Helical" evidence="7">
    <location>
        <begin position="12"/>
        <end position="31"/>
    </location>
</feature>
<feature type="transmembrane region" description="Helical" evidence="7">
    <location>
        <begin position="86"/>
        <end position="108"/>
    </location>
</feature>
<dbReference type="GO" id="GO:0015297">
    <property type="term" value="F:antiporter activity"/>
    <property type="evidence" value="ECO:0007669"/>
    <property type="project" value="InterPro"/>
</dbReference>
<comment type="caution">
    <text evidence="8">The sequence shown here is derived from an EMBL/GenBank/DDBJ whole genome shotgun (WGS) entry which is preliminary data.</text>
</comment>
<dbReference type="Pfam" id="PF01554">
    <property type="entry name" value="MatE"/>
    <property type="match status" value="1"/>
</dbReference>
<evidence type="ECO:0000256" key="2">
    <source>
        <dbReference type="ARBA" id="ARBA00022448"/>
    </source>
</evidence>
<dbReference type="GO" id="GO:0005886">
    <property type="term" value="C:plasma membrane"/>
    <property type="evidence" value="ECO:0007669"/>
    <property type="project" value="UniProtKB-SubCell"/>
</dbReference>
<dbReference type="Proteomes" id="UP000561045">
    <property type="component" value="Unassembled WGS sequence"/>
</dbReference>
<name>A0A840BFS5_9RHOO</name>
<evidence type="ECO:0000256" key="3">
    <source>
        <dbReference type="ARBA" id="ARBA00022475"/>
    </source>
</evidence>
<feature type="transmembrane region" description="Helical" evidence="7">
    <location>
        <begin position="43"/>
        <end position="66"/>
    </location>
</feature>
<keyword evidence="6 7" id="KW-0472">Membrane</keyword>
<evidence type="ECO:0000256" key="4">
    <source>
        <dbReference type="ARBA" id="ARBA00022692"/>
    </source>
</evidence>
<dbReference type="AlphaFoldDB" id="A0A840BFS5"/>
<keyword evidence="3" id="KW-1003">Cell membrane</keyword>
<keyword evidence="9" id="KW-1185">Reference proteome</keyword>
<keyword evidence="4 7" id="KW-0812">Transmembrane</keyword>
<evidence type="ECO:0000256" key="5">
    <source>
        <dbReference type="ARBA" id="ARBA00022989"/>
    </source>
</evidence>
<evidence type="ECO:0000313" key="8">
    <source>
        <dbReference type="EMBL" id="MBB4012035.1"/>
    </source>
</evidence>
<dbReference type="InterPro" id="IPR002528">
    <property type="entry name" value="MATE_fam"/>
</dbReference>
<dbReference type="GO" id="GO:0042910">
    <property type="term" value="F:xenobiotic transmembrane transporter activity"/>
    <property type="evidence" value="ECO:0007669"/>
    <property type="project" value="InterPro"/>
</dbReference>
<proteinExistence type="predicted"/>
<dbReference type="PANTHER" id="PTHR43549:SF3">
    <property type="entry name" value="MULTIDRUG RESISTANCE PROTEIN YPNP-RELATED"/>
    <property type="match status" value="1"/>
</dbReference>
<keyword evidence="5 7" id="KW-1133">Transmembrane helix</keyword>
<gene>
    <name evidence="8" type="ORF">GGR36_001343</name>
</gene>
<comment type="subcellular location">
    <subcellularLocation>
        <location evidence="1">Cell membrane</location>
        <topology evidence="1">Multi-pass membrane protein</topology>
    </subcellularLocation>
</comment>
<evidence type="ECO:0000256" key="7">
    <source>
        <dbReference type="SAM" id="Phobius"/>
    </source>
</evidence>
<sequence length="199" mass="20540">MLRIGLPAALQMLAMALAEIVLLGLVNRYGLAATAAYGAATQVLGWVHFPAMSLGIAAAIFSAHAVGSGRRERLPVIVSTGLRLNALFTALFVVAVLLLAQFALRVFLEPGSLLKQAVTIVRTVAWSVVLLGWSNVPAGAIRASGAALVPALLSMAAIVGVCRSAGSALRPGRRVLGLSCRVPGHACAAWTLLPSQGEK</sequence>
<accession>A0A840BFS5</accession>
<dbReference type="InterPro" id="IPR052031">
    <property type="entry name" value="Membrane_Transporter-Flippase"/>
</dbReference>
<keyword evidence="2" id="KW-0813">Transport</keyword>
<evidence type="ECO:0000256" key="6">
    <source>
        <dbReference type="ARBA" id="ARBA00023136"/>
    </source>
</evidence>
<organism evidence="8 9">
    <name type="scientific">Niveibacterium umoris</name>
    <dbReference type="NCBI Taxonomy" id="1193620"/>
    <lineage>
        <taxon>Bacteria</taxon>
        <taxon>Pseudomonadati</taxon>
        <taxon>Pseudomonadota</taxon>
        <taxon>Betaproteobacteria</taxon>
        <taxon>Rhodocyclales</taxon>
        <taxon>Rhodocyclaceae</taxon>
        <taxon>Niveibacterium</taxon>
    </lineage>
</organism>
<evidence type="ECO:0000313" key="9">
    <source>
        <dbReference type="Proteomes" id="UP000561045"/>
    </source>
</evidence>
<evidence type="ECO:0000256" key="1">
    <source>
        <dbReference type="ARBA" id="ARBA00004651"/>
    </source>
</evidence>
<dbReference type="PANTHER" id="PTHR43549">
    <property type="entry name" value="MULTIDRUG RESISTANCE PROTEIN YPNP-RELATED"/>
    <property type="match status" value="1"/>
</dbReference>
<protein>
    <submittedName>
        <fullName evidence="8">Na+-driven multidrug efflux pump</fullName>
    </submittedName>
</protein>